<feature type="region of interest" description="Disordered" evidence="1">
    <location>
        <begin position="368"/>
        <end position="389"/>
    </location>
</feature>
<accession>A0A7K2IX11</accession>
<dbReference type="Proteomes" id="UP000467124">
    <property type="component" value="Unassembled WGS sequence"/>
</dbReference>
<dbReference type="RefSeq" id="WP_161111497.1">
    <property type="nucleotide sequence ID" value="NZ_WWHY01000001.1"/>
</dbReference>
<dbReference type="AlphaFoldDB" id="A0A7K2IX11"/>
<evidence type="ECO:0000256" key="2">
    <source>
        <dbReference type="SAM" id="Phobius"/>
    </source>
</evidence>
<name>A0A7K2IX11_9ACTN</name>
<feature type="transmembrane region" description="Helical" evidence="2">
    <location>
        <begin position="14"/>
        <end position="35"/>
    </location>
</feature>
<evidence type="ECO:0000313" key="3">
    <source>
        <dbReference type="EMBL" id="MYR34325.1"/>
    </source>
</evidence>
<organism evidence="3 4">
    <name type="scientific">Nocardiopsis alba</name>
    <dbReference type="NCBI Taxonomy" id="53437"/>
    <lineage>
        <taxon>Bacteria</taxon>
        <taxon>Bacillati</taxon>
        <taxon>Actinomycetota</taxon>
        <taxon>Actinomycetes</taxon>
        <taxon>Streptosporangiales</taxon>
        <taxon>Nocardiopsidaceae</taxon>
        <taxon>Nocardiopsis</taxon>
    </lineage>
</organism>
<comment type="caution">
    <text evidence="3">The sequence shown here is derived from an EMBL/GenBank/DDBJ whole genome shotgun (WGS) entry which is preliminary data.</text>
</comment>
<evidence type="ECO:0000256" key="1">
    <source>
        <dbReference type="SAM" id="MobiDB-lite"/>
    </source>
</evidence>
<reference evidence="3 4" key="1">
    <citation type="journal article" date="2019" name="Nat. Commun.">
        <title>The antimicrobial potential of Streptomyces from insect microbiomes.</title>
        <authorList>
            <person name="Chevrette M.G."/>
            <person name="Carlson C.M."/>
            <person name="Ortega H.E."/>
            <person name="Thomas C."/>
            <person name="Ananiev G.E."/>
            <person name="Barns K.J."/>
            <person name="Book A.J."/>
            <person name="Cagnazzo J."/>
            <person name="Carlos C."/>
            <person name="Flanigan W."/>
            <person name="Grubbs K.J."/>
            <person name="Horn H.A."/>
            <person name="Hoffmann F.M."/>
            <person name="Klassen J.L."/>
            <person name="Knack J.J."/>
            <person name="Lewin G.R."/>
            <person name="McDonald B.R."/>
            <person name="Muller L."/>
            <person name="Melo W.G.P."/>
            <person name="Pinto-Tomas A.A."/>
            <person name="Schmitz A."/>
            <person name="Wendt-Pienkowski E."/>
            <person name="Wildman S."/>
            <person name="Zhao M."/>
            <person name="Zhang F."/>
            <person name="Bugni T.S."/>
            <person name="Andes D.R."/>
            <person name="Pupo M.T."/>
            <person name="Currie C.R."/>
        </authorList>
    </citation>
    <scope>NUCLEOTIDE SEQUENCE [LARGE SCALE GENOMIC DNA]</scope>
    <source>
        <strain evidence="3 4">SID5840</strain>
    </source>
</reference>
<proteinExistence type="predicted"/>
<evidence type="ECO:0000313" key="4">
    <source>
        <dbReference type="Proteomes" id="UP000467124"/>
    </source>
</evidence>
<keyword evidence="2" id="KW-0472">Membrane</keyword>
<keyword evidence="2" id="KW-0812">Transmembrane</keyword>
<protein>
    <recommendedName>
        <fullName evidence="5">Extracellular solute-binding protein</fullName>
    </recommendedName>
</protein>
<keyword evidence="2" id="KW-1133">Transmembrane helix</keyword>
<evidence type="ECO:0008006" key="5">
    <source>
        <dbReference type="Google" id="ProtNLM"/>
    </source>
</evidence>
<sequence length="389" mass="42588">MRAQDQRSDRYRRWIVLSGGAVVAVLVLALGLVVIDRFGGSPVVVEGVVGSEKVDLFEDERVRERFAELGYDVRVRPQGSRSMAERADESDFASPGSAAASEHIRGLHGVEDEYDPFSTPMVMLAHGPMAEALREEGVARVAEDGTWSLDLAAYLELTEDRVRWRDLPGDAVSSSNRNEVLARTTDPRTSNSAAMYVVVLSYLLNDEEVVTPGSVDEELTSTLARLFLAQGQPPESSRQPFEQFRDLGPGHTPLLWAYESQYVHAAVLGPPPPEDSVVMYPEPTVFSTHTIVPFTEAGDEVGRLLTEDPELRGLISEHGYRTEDTGRFRELVEEYGPAVRTGIGDVVHSPAYEALEALLNAIEQEYEDTGTAPAVPEDAFVGRSGGGRT</sequence>
<dbReference type="EMBL" id="WWHY01000001">
    <property type="protein sequence ID" value="MYR34325.1"/>
    <property type="molecule type" value="Genomic_DNA"/>
</dbReference>
<gene>
    <name evidence="3" type="ORF">GTW20_19245</name>
</gene>